<evidence type="ECO:0000313" key="1">
    <source>
        <dbReference type="EMBL" id="KAF9650887.1"/>
    </source>
</evidence>
<gene>
    <name evidence="1" type="ORF">BDM02DRAFT_3185042</name>
</gene>
<protein>
    <submittedName>
        <fullName evidence="1">Uncharacterized protein</fullName>
    </submittedName>
</protein>
<dbReference type="EMBL" id="MU117980">
    <property type="protein sequence ID" value="KAF9650887.1"/>
    <property type="molecule type" value="Genomic_DNA"/>
</dbReference>
<evidence type="ECO:0000313" key="2">
    <source>
        <dbReference type="Proteomes" id="UP000886501"/>
    </source>
</evidence>
<comment type="caution">
    <text evidence="1">The sequence shown here is derived from an EMBL/GenBank/DDBJ whole genome shotgun (WGS) entry which is preliminary data.</text>
</comment>
<accession>A0ACB6ZMS8</accession>
<name>A0ACB6ZMS8_THEGA</name>
<reference evidence="1" key="2">
    <citation type="journal article" date="2020" name="Nat. Commun.">
        <title>Large-scale genome sequencing of mycorrhizal fungi provides insights into the early evolution of symbiotic traits.</title>
        <authorList>
            <person name="Miyauchi S."/>
            <person name="Kiss E."/>
            <person name="Kuo A."/>
            <person name="Drula E."/>
            <person name="Kohler A."/>
            <person name="Sanchez-Garcia M."/>
            <person name="Morin E."/>
            <person name="Andreopoulos B."/>
            <person name="Barry K.W."/>
            <person name="Bonito G."/>
            <person name="Buee M."/>
            <person name="Carver A."/>
            <person name="Chen C."/>
            <person name="Cichocki N."/>
            <person name="Clum A."/>
            <person name="Culley D."/>
            <person name="Crous P.W."/>
            <person name="Fauchery L."/>
            <person name="Girlanda M."/>
            <person name="Hayes R.D."/>
            <person name="Keri Z."/>
            <person name="LaButti K."/>
            <person name="Lipzen A."/>
            <person name="Lombard V."/>
            <person name="Magnuson J."/>
            <person name="Maillard F."/>
            <person name="Murat C."/>
            <person name="Nolan M."/>
            <person name="Ohm R.A."/>
            <person name="Pangilinan J."/>
            <person name="Pereira M.F."/>
            <person name="Perotto S."/>
            <person name="Peter M."/>
            <person name="Pfister S."/>
            <person name="Riley R."/>
            <person name="Sitrit Y."/>
            <person name="Stielow J.B."/>
            <person name="Szollosi G."/>
            <person name="Zifcakova L."/>
            <person name="Stursova M."/>
            <person name="Spatafora J.W."/>
            <person name="Tedersoo L."/>
            <person name="Vaario L.M."/>
            <person name="Yamada A."/>
            <person name="Yan M."/>
            <person name="Wang P."/>
            <person name="Xu J."/>
            <person name="Bruns T."/>
            <person name="Baldrian P."/>
            <person name="Vilgalys R."/>
            <person name="Dunand C."/>
            <person name="Henrissat B."/>
            <person name="Grigoriev I.V."/>
            <person name="Hibbett D."/>
            <person name="Nagy L.G."/>
            <person name="Martin F.M."/>
        </authorList>
    </citation>
    <scope>NUCLEOTIDE SEQUENCE</scope>
    <source>
        <strain evidence="1">P2</strain>
    </source>
</reference>
<keyword evidence="2" id="KW-1185">Reference proteome</keyword>
<proteinExistence type="predicted"/>
<organism evidence="1 2">
    <name type="scientific">Thelephora ganbajun</name>
    <name type="common">Ganba fungus</name>
    <dbReference type="NCBI Taxonomy" id="370292"/>
    <lineage>
        <taxon>Eukaryota</taxon>
        <taxon>Fungi</taxon>
        <taxon>Dikarya</taxon>
        <taxon>Basidiomycota</taxon>
        <taxon>Agaricomycotina</taxon>
        <taxon>Agaricomycetes</taxon>
        <taxon>Thelephorales</taxon>
        <taxon>Thelephoraceae</taxon>
        <taxon>Thelephora</taxon>
    </lineage>
</organism>
<dbReference type="Proteomes" id="UP000886501">
    <property type="component" value="Unassembled WGS sequence"/>
</dbReference>
<sequence>MPNTDPSFAEAVYRRLLENITEYLSDPQVQKFLSGTCIPQRRYSQGATIPGGVADRRIMFAMADGTCFPAQLALVGQCDRLLDGNGVVFTERNQTINLRIEWPGYEGWGAQIRTVNYQEEPMGITRARLVREIAKQLERFIERMRNVAIIDSADARYKVGPGGIELHHIHIASLEQVSRGSWQPRFVYNGP</sequence>
<reference evidence="1" key="1">
    <citation type="submission" date="2019-10" db="EMBL/GenBank/DDBJ databases">
        <authorList>
            <consortium name="DOE Joint Genome Institute"/>
            <person name="Kuo A."/>
            <person name="Miyauchi S."/>
            <person name="Kiss E."/>
            <person name="Drula E."/>
            <person name="Kohler A."/>
            <person name="Sanchez-Garcia M."/>
            <person name="Andreopoulos B."/>
            <person name="Barry K.W."/>
            <person name="Bonito G."/>
            <person name="Buee M."/>
            <person name="Carver A."/>
            <person name="Chen C."/>
            <person name="Cichocki N."/>
            <person name="Clum A."/>
            <person name="Culley D."/>
            <person name="Crous P.W."/>
            <person name="Fauchery L."/>
            <person name="Girlanda M."/>
            <person name="Hayes R."/>
            <person name="Keri Z."/>
            <person name="Labutti K."/>
            <person name="Lipzen A."/>
            <person name="Lombard V."/>
            <person name="Magnuson J."/>
            <person name="Maillard F."/>
            <person name="Morin E."/>
            <person name="Murat C."/>
            <person name="Nolan M."/>
            <person name="Ohm R."/>
            <person name="Pangilinan J."/>
            <person name="Pereira M."/>
            <person name="Perotto S."/>
            <person name="Peter M."/>
            <person name="Riley R."/>
            <person name="Sitrit Y."/>
            <person name="Stielow B."/>
            <person name="Szollosi G."/>
            <person name="Zifcakova L."/>
            <person name="Stursova M."/>
            <person name="Spatafora J.W."/>
            <person name="Tedersoo L."/>
            <person name="Vaario L.-M."/>
            <person name="Yamada A."/>
            <person name="Yan M."/>
            <person name="Wang P."/>
            <person name="Xu J."/>
            <person name="Bruns T."/>
            <person name="Baldrian P."/>
            <person name="Vilgalys R."/>
            <person name="Henrissat B."/>
            <person name="Grigoriev I.V."/>
            <person name="Hibbett D."/>
            <person name="Nagy L.G."/>
            <person name="Martin F.M."/>
        </authorList>
    </citation>
    <scope>NUCLEOTIDE SEQUENCE</scope>
    <source>
        <strain evidence="1">P2</strain>
    </source>
</reference>